<organism evidence="1 2">
    <name type="scientific">Streptomyces lacrimifluminis</name>
    <dbReference type="NCBI Taxonomy" id="1500077"/>
    <lineage>
        <taxon>Bacteria</taxon>
        <taxon>Bacillati</taxon>
        <taxon>Actinomycetota</taxon>
        <taxon>Actinomycetes</taxon>
        <taxon>Kitasatosporales</taxon>
        <taxon>Streptomycetaceae</taxon>
        <taxon>Streptomyces</taxon>
    </lineage>
</organism>
<sequence length="143" mass="16219">MSNGDPYDDTRELLPLGFMPGKAISENDPRMAKLENFQQSLFQSTTASPKIVVVRVSSNDTLPLIIDTARAIWVVNDGIDTPKPVYHDTPEWYFEGQVHRSSLRVRMHVVATDGSYIDRIALQFITDEHVEDGIIWVECIDQD</sequence>
<reference evidence="1" key="2">
    <citation type="submission" date="2020-09" db="EMBL/GenBank/DDBJ databases">
        <authorList>
            <person name="Sun Q."/>
            <person name="Zhou Y."/>
        </authorList>
    </citation>
    <scope>NUCLEOTIDE SEQUENCE</scope>
    <source>
        <strain evidence="1">CGMCC 4.7272</strain>
    </source>
</reference>
<dbReference type="AlphaFoldDB" id="A0A917NXA9"/>
<proteinExistence type="predicted"/>
<reference evidence="1" key="1">
    <citation type="journal article" date="2014" name="Int. J. Syst. Evol. Microbiol.">
        <title>Complete genome sequence of Corynebacterium casei LMG S-19264T (=DSM 44701T), isolated from a smear-ripened cheese.</title>
        <authorList>
            <consortium name="US DOE Joint Genome Institute (JGI-PGF)"/>
            <person name="Walter F."/>
            <person name="Albersmeier A."/>
            <person name="Kalinowski J."/>
            <person name="Ruckert C."/>
        </authorList>
    </citation>
    <scope>NUCLEOTIDE SEQUENCE</scope>
    <source>
        <strain evidence="1">CGMCC 4.7272</strain>
    </source>
</reference>
<protein>
    <submittedName>
        <fullName evidence="1">Uncharacterized protein</fullName>
    </submittedName>
</protein>
<evidence type="ECO:0000313" key="2">
    <source>
        <dbReference type="Proteomes" id="UP000625682"/>
    </source>
</evidence>
<dbReference type="RefSeq" id="WP_189148158.1">
    <property type="nucleotide sequence ID" value="NZ_BAABER010000020.1"/>
</dbReference>
<gene>
    <name evidence="1" type="ORF">GCM10012282_33800</name>
</gene>
<evidence type="ECO:0000313" key="1">
    <source>
        <dbReference type="EMBL" id="GGJ34308.1"/>
    </source>
</evidence>
<accession>A0A917NXA9</accession>
<dbReference type="Proteomes" id="UP000625682">
    <property type="component" value="Unassembled WGS sequence"/>
</dbReference>
<comment type="caution">
    <text evidence="1">The sequence shown here is derived from an EMBL/GenBank/DDBJ whole genome shotgun (WGS) entry which is preliminary data.</text>
</comment>
<keyword evidence="2" id="KW-1185">Reference proteome</keyword>
<dbReference type="EMBL" id="BMMU01000009">
    <property type="protein sequence ID" value="GGJ34308.1"/>
    <property type="molecule type" value="Genomic_DNA"/>
</dbReference>
<name>A0A917NXA9_9ACTN</name>